<evidence type="ECO:0000313" key="9">
    <source>
        <dbReference type="EMBL" id="QOW07436.1"/>
    </source>
</evidence>
<keyword evidence="7" id="KW-0813">Transport</keyword>
<feature type="transmembrane region" description="Helical" evidence="7">
    <location>
        <begin position="466"/>
        <end position="487"/>
    </location>
</feature>
<evidence type="ECO:0000256" key="5">
    <source>
        <dbReference type="ARBA" id="ARBA00022989"/>
    </source>
</evidence>
<comment type="subcellular location">
    <subcellularLocation>
        <location evidence="2">Membrane</location>
        <topology evidence="2">Multi-pass membrane protein</topology>
    </subcellularLocation>
    <subcellularLocation>
        <location evidence="7">Mitochondrion membrane</location>
        <topology evidence="7">Multi-pass membrane protein</topology>
    </subcellularLocation>
</comment>
<organism evidence="9">
    <name type="scientific">Labyrinthula sp</name>
    <dbReference type="NCBI Taxonomy" id="1678526"/>
    <lineage>
        <taxon>Eukaryota</taxon>
        <taxon>Sar</taxon>
        <taxon>Stramenopiles</taxon>
        <taxon>Bigyra</taxon>
        <taxon>Labyrinthulomycetes</taxon>
        <taxon>Labyrinthulida</taxon>
        <taxon>Labyrinthulaceae</taxon>
        <taxon>Labyrinthula</taxon>
    </lineage>
</organism>
<reference evidence="9" key="1">
    <citation type="journal article" date="2020" name="bioRxiv">
        <title>First genome of Labyrinthula, an opportunistic seagrass pathogen, reveals novel insight into marine protist phylogeny, ecology and CAZyme cell-wall degradation.</title>
        <authorList>
            <person name="Tan M.H."/>
            <person name="Loke S."/>
            <person name="Croft L.J."/>
            <person name="Gleason F.H."/>
            <person name="Lange L."/>
            <person name="Pilgaard B."/>
            <person name="Trevathan-Tackett S.M."/>
        </authorList>
    </citation>
    <scope>NUCLEOTIDE SEQUENCE</scope>
    <source>
        <strain evidence="9">SR_Ha_C</strain>
    </source>
</reference>
<sequence length="503" mass="55764">MESIGLLTGIMVLPILCGIGLLVVPVEKMGVGREREEGEDRVRQIGMLVSLVTFAMSLLLWVGFDNSAEEYQYVESIVWMEGRSVKLGVDGISLFFILLTTLLVPLCLMGTWGERIKGLRGYVGGFLVMEGLVLGVFMVLDLVGFYVLYESVLIPMFMIIGVWGKRERKIRAGYMFFMYTLLGSVFMLLGILMVYWETGTTDYTVLEGMGGVLGSRGRLLWLGFFVSFAVKVPMVPVHLWLPEAHVEAPTGGSVILAGVLLKLGTYGMIRYLMGLFPEATVYYTPVVYVLSMIGIVYTSLTAVRQTDMKRVIAYASVAHMNTTLVGLFSMTPEGVEGAVLQMLSHGFVSGGLFMCVGVLYDRYHSRLIKYYSGVVMTMPIYAGIFMLFTMGNIGLPGTSSFVGEFMILLGVYQVDRFVGGVSALTMVLGGVYSLWLYNRIVYGNLKSGMGEYSVESGKGDVTRREYWGMMPLVFLTIYMGVYPDVFLEVMHVSCSKLVEHTLM</sequence>
<evidence type="ECO:0000259" key="8">
    <source>
        <dbReference type="Pfam" id="PF00361"/>
    </source>
</evidence>
<dbReference type="EC" id="7.1.1.2" evidence="7"/>
<dbReference type="AlphaFoldDB" id="A0A7S6U9V4"/>
<feature type="transmembrane region" description="Helical" evidence="7">
    <location>
        <begin position="417"/>
        <end position="437"/>
    </location>
</feature>
<dbReference type="NCBIfam" id="TIGR01972">
    <property type="entry name" value="NDH_I_M"/>
    <property type="match status" value="1"/>
</dbReference>
<feature type="transmembrane region" description="Helical" evidence="7">
    <location>
        <begin position="119"/>
        <end position="140"/>
    </location>
</feature>
<name>A0A7S6U9V4_9STRA</name>
<dbReference type="GO" id="GO:0048039">
    <property type="term" value="F:ubiquinone binding"/>
    <property type="evidence" value="ECO:0007669"/>
    <property type="project" value="TreeGrafter"/>
</dbReference>
<keyword evidence="6 7" id="KW-0472">Membrane</keyword>
<feature type="transmembrane region" description="Helical" evidence="7">
    <location>
        <begin position="342"/>
        <end position="360"/>
    </location>
</feature>
<dbReference type="GO" id="GO:0031966">
    <property type="term" value="C:mitochondrial membrane"/>
    <property type="evidence" value="ECO:0007669"/>
    <property type="project" value="UniProtKB-SubCell"/>
</dbReference>
<comment type="catalytic activity">
    <reaction evidence="7">
        <text>a ubiquinone + NADH + 5 H(+)(in) = a ubiquinol + NAD(+) + 4 H(+)(out)</text>
        <dbReference type="Rhea" id="RHEA:29091"/>
        <dbReference type="Rhea" id="RHEA-COMP:9565"/>
        <dbReference type="Rhea" id="RHEA-COMP:9566"/>
        <dbReference type="ChEBI" id="CHEBI:15378"/>
        <dbReference type="ChEBI" id="CHEBI:16389"/>
        <dbReference type="ChEBI" id="CHEBI:17976"/>
        <dbReference type="ChEBI" id="CHEBI:57540"/>
        <dbReference type="ChEBI" id="CHEBI:57945"/>
        <dbReference type="EC" id="7.1.1.2"/>
    </reaction>
</comment>
<feature type="transmembrane region" description="Helical" evidence="7">
    <location>
        <begin position="219"/>
        <end position="241"/>
    </location>
</feature>
<keyword evidence="7" id="KW-0830">Ubiquinone</keyword>
<feature type="domain" description="NADH:quinone oxidoreductase/Mrp antiporter transmembrane" evidence="8">
    <location>
        <begin position="141"/>
        <end position="421"/>
    </location>
</feature>
<evidence type="ECO:0000256" key="2">
    <source>
        <dbReference type="ARBA" id="ARBA00004141"/>
    </source>
</evidence>
<evidence type="ECO:0000256" key="1">
    <source>
        <dbReference type="ARBA" id="ARBA00003257"/>
    </source>
</evidence>
<dbReference type="InterPro" id="IPR003918">
    <property type="entry name" value="NADH_UbQ_OxRdtase"/>
</dbReference>
<keyword evidence="7" id="KW-0249">Electron transport</keyword>
<feature type="transmembrane region" description="Helical" evidence="7">
    <location>
        <begin position="146"/>
        <end position="164"/>
    </location>
</feature>
<dbReference type="PANTHER" id="PTHR43507:SF1">
    <property type="entry name" value="NADH-UBIQUINONE OXIDOREDUCTASE CHAIN 4"/>
    <property type="match status" value="1"/>
</dbReference>
<dbReference type="InterPro" id="IPR001750">
    <property type="entry name" value="ND/Mrp_TM"/>
</dbReference>
<evidence type="ECO:0000256" key="4">
    <source>
        <dbReference type="ARBA" id="ARBA00022692"/>
    </source>
</evidence>
<gene>
    <name evidence="9" type="primary">nad4</name>
</gene>
<protein>
    <recommendedName>
        <fullName evidence="7">NADH-ubiquinone oxidoreductase chain 4</fullName>
        <ecNumber evidence="7">7.1.1.2</ecNumber>
    </recommendedName>
</protein>
<comment type="function">
    <text evidence="7">Core subunit of the mitochondrial membrane respiratory chain NADH dehydrogenase (Complex I) which catalyzes electron transfer from NADH through the respiratory chain, using ubiquinone as an electron acceptor. Essential for the catalytic activity and assembly of complex I.</text>
</comment>
<feature type="transmembrane region" description="Helical" evidence="7">
    <location>
        <begin position="92"/>
        <end position="112"/>
    </location>
</feature>
<accession>A0A7S6U9V4</accession>
<feature type="transmembrane region" description="Helical" evidence="7">
    <location>
        <begin position="6"/>
        <end position="24"/>
    </location>
</feature>
<dbReference type="GO" id="GO:0042773">
    <property type="term" value="P:ATP synthesis coupled electron transport"/>
    <property type="evidence" value="ECO:0007669"/>
    <property type="project" value="InterPro"/>
</dbReference>
<dbReference type="InterPro" id="IPR010227">
    <property type="entry name" value="NADH_Q_OxRdtase_chainM/4"/>
</dbReference>
<dbReference type="GO" id="GO:0015990">
    <property type="term" value="P:electron transport coupled proton transport"/>
    <property type="evidence" value="ECO:0007669"/>
    <property type="project" value="TreeGrafter"/>
</dbReference>
<evidence type="ECO:0000256" key="3">
    <source>
        <dbReference type="ARBA" id="ARBA00009025"/>
    </source>
</evidence>
<dbReference type="Pfam" id="PF00361">
    <property type="entry name" value="Proton_antipo_M"/>
    <property type="match status" value="1"/>
</dbReference>
<keyword evidence="7" id="KW-0520">NAD</keyword>
<dbReference type="EMBL" id="MT267870">
    <property type="protein sequence ID" value="QOW07436.1"/>
    <property type="molecule type" value="Genomic_DNA"/>
</dbReference>
<evidence type="ECO:0000256" key="6">
    <source>
        <dbReference type="ARBA" id="ARBA00023136"/>
    </source>
</evidence>
<dbReference type="GO" id="GO:0008137">
    <property type="term" value="F:NADH dehydrogenase (ubiquinone) activity"/>
    <property type="evidence" value="ECO:0007669"/>
    <property type="project" value="UniProtKB-UniRule"/>
</dbReference>
<dbReference type="PRINTS" id="PR01437">
    <property type="entry name" value="NUOXDRDTASE4"/>
</dbReference>
<dbReference type="PANTHER" id="PTHR43507">
    <property type="entry name" value="NADH-UBIQUINONE OXIDOREDUCTASE CHAIN 4"/>
    <property type="match status" value="1"/>
</dbReference>
<comment type="function">
    <text evidence="1">Core subunit of the mitochondrial membrane respiratory chain NADH dehydrogenase (Complex I) that is believed to belong to the minimal assembly required for catalysis. Complex I functions in the transfer of electrons from NADH to the respiratory chain. The immediate electron acceptor for the enzyme is believed to be ubiquinone.</text>
</comment>
<proteinExistence type="inferred from homology"/>
<comment type="similarity">
    <text evidence="3 7">Belongs to the complex I subunit 4 family.</text>
</comment>
<keyword evidence="7 9" id="KW-0496">Mitochondrion</keyword>
<evidence type="ECO:0000256" key="7">
    <source>
        <dbReference type="RuleBase" id="RU003297"/>
    </source>
</evidence>
<geneLocation type="mitochondrion" evidence="9"/>
<feature type="transmembrane region" description="Helical" evidence="7">
    <location>
        <begin position="279"/>
        <end position="299"/>
    </location>
</feature>
<feature type="transmembrane region" description="Helical" evidence="7">
    <location>
        <begin position="176"/>
        <end position="196"/>
    </location>
</feature>
<feature type="transmembrane region" description="Helical" evidence="7">
    <location>
        <begin position="253"/>
        <end position="273"/>
    </location>
</feature>
<keyword evidence="7" id="KW-0679">Respiratory chain</keyword>
<feature type="transmembrane region" description="Helical" evidence="7">
    <location>
        <begin position="311"/>
        <end position="330"/>
    </location>
</feature>
<dbReference type="GO" id="GO:0003954">
    <property type="term" value="F:NADH dehydrogenase activity"/>
    <property type="evidence" value="ECO:0007669"/>
    <property type="project" value="TreeGrafter"/>
</dbReference>
<keyword evidence="5 7" id="KW-1133">Transmembrane helix</keyword>
<keyword evidence="4 7" id="KW-0812">Transmembrane</keyword>
<feature type="transmembrane region" description="Helical" evidence="7">
    <location>
        <begin position="45"/>
        <end position="64"/>
    </location>
</feature>